<gene>
    <name evidence="1" type="ORF">NCTC8256_02332</name>
</gene>
<sequence>MDKIIADYVDNLVLFRTLYQKQLGPLMSIGFLMSHR</sequence>
<name>A0A379VP90_SALET</name>
<dbReference type="EMBL" id="UGXR01000001">
    <property type="protein sequence ID" value="SUH08405.1"/>
    <property type="molecule type" value="Genomic_DNA"/>
</dbReference>
<protein>
    <submittedName>
        <fullName evidence="1">Uncharacterized protein</fullName>
    </submittedName>
</protein>
<accession>A0A379VP90</accession>
<organism evidence="1 2">
    <name type="scientific">Salmonella enterica I</name>
    <dbReference type="NCBI Taxonomy" id="59201"/>
    <lineage>
        <taxon>Bacteria</taxon>
        <taxon>Pseudomonadati</taxon>
        <taxon>Pseudomonadota</taxon>
        <taxon>Gammaproteobacteria</taxon>
        <taxon>Enterobacterales</taxon>
        <taxon>Enterobacteriaceae</taxon>
        <taxon>Salmonella</taxon>
    </lineage>
</organism>
<dbReference type="AlphaFoldDB" id="A0A379VP90"/>
<evidence type="ECO:0000313" key="1">
    <source>
        <dbReference type="EMBL" id="SUH08405.1"/>
    </source>
</evidence>
<dbReference type="Proteomes" id="UP000254346">
    <property type="component" value="Unassembled WGS sequence"/>
</dbReference>
<reference evidence="1 2" key="1">
    <citation type="submission" date="2018-06" db="EMBL/GenBank/DDBJ databases">
        <authorList>
            <consortium name="Pathogen Informatics"/>
            <person name="Doyle S."/>
        </authorList>
    </citation>
    <scope>NUCLEOTIDE SEQUENCE [LARGE SCALE GENOMIC DNA]</scope>
    <source>
        <strain evidence="1 2">NCTC8256</strain>
    </source>
</reference>
<evidence type="ECO:0000313" key="2">
    <source>
        <dbReference type="Proteomes" id="UP000254346"/>
    </source>
</evidence>
<proteinExistence type="predicted"/>